<protein>
    <submittedName>
        <fullName evidence="1">Uncharacterized protein</fullName>
    </submittedName>
</protein>
<name>A0A820DIH0_9BILA</name>
<proteinExistence type="predicted"/>
<evidence type="ECO:0000313" key="1">
    <source>
        <dbReference type="EMBL" id="CAF4232325.1"/>
    </source>
</evidence>
<dbReference type="Proteomes" id="UP000663836">
    <property type="component" value="Unassembled WGS sequence"/>
</dbReference>
<dbReference type="AlphaFoldDB" id="A0A820DIH0"/>
<evidence type="ECO:0000313" key="2">
    <source>
        <dbReference type="Proteomes" id="UP000663836"/>
    </source>
</evidence>
<comment type="caution">
    <text evidence="1">The sequence shown here is derived from an EMBL/GenBank/DDBJ whole genome shotgun (WGS) entry which is preliminary data.</text>
</comment>
<gene>
    <name evidence="1" type="ORF">JBS370_LOCUS37929</name>
</gene>
<accession>A0A820DIH0</accession>
<reference evidence="1" key="1">
    <citation type="submission" date="2021-02" db="EMBL/GenBank/DDBJ databases">
        <authorList>
            <person name="Nowell W R."/>
        </authorList>
    </citation>
    <scope>NUCLEOTIDE SEQUENCE</scope>
</reference>
<dbReference type="EMBL" id="CAJOBD010019057">
    <property type="protein sequence ID" value="CAF4232325.1"/>
    <property type="molecule type" value="Genomic_DNA"/>
</dbReference>
<sequence>MSNETFEEFQNIGRNFLDNIQDLQLKQICELKISDYHIIDDLYTIDQLCCIFPSIERLHISIGRLNTIVQLINCFKYLSIISLNLKYLSDKEKEYFASKSELIIDQIRQMIILTYKYQMANSCLHLWIKKEIKIEAIKINFDTYVFFLF</sequence>
<organism evidence="1 2">
    <name type="scientific">Rotaria sordida</name>
    <dbReference type="NCBI Taxonomy" id="392033"/>
    <lineage>
        <taxon>Eukaryota</taxon>
        <taxon>Metazoa</taxon>
        <taxon>Spiralia</taxon>
        <taxon>Gnathifera</taxon>
        <taxon>Rotifera</taxon>
        <taxon>Eurotatoria</taxon>
        <taxon>Bdelloidea</taxon>
        <taxon>Philodinida</taxon>
        <taxon>Philodinidae</taxon>
        <taxon>Rotaria</taxon>
    </lineage>
</organism>